<comment type="caution">
    <text evidence="1">The sequence shown here is derived from an EMBL/GenBank/DDBJ whole genome shotgun (WGS) entry which is preliminary data.</text>
</comment>
<reference evidence="1" key="1">
    <citation type="submission" date="2021-10" db="EMBL/GenBank/DDBJ databases">
        <title>Psilocybe cubensis genome.</title>
        <authorList>
            <person name="Mckernan K.J."/>
            <person name="Crawford S."/>
            <person name="Trippe A."/>
            <person name="Kane L.T."/>
            <person name="Mclaughlin S."/>
        </authorList>
    </citation>
    <scope>NUCLEOTIDE SEQUENCE</scope>
    <source>
        <strain evidence="1">MGC-MH-2018</strain>
    </source>
</reference>
<dbReference type="Proteomes" id="UP000664032">
    <property type="component" value="Unassembled WGS sequence"/>
</dbReference>
<dbReference type="EMBL" id="JAFIQS020000006">
    <property type="protein sequence ID" value="KAH9480755.1"/>
    <property type="molecule type" value="Genomic_DNA"/>
</dbReference>
<evidence type="ECO:0000313" key="2">
    <source>
        <dbReference type="Proteomes" id="UP000664032"/>
    </source>
</evidence>
<sequence length="147" mass="16169">MKTTSPKDSIVSTLPPDLIEAIGDKLEIEDVKQLRLTCNTMADLLQPHIFRSVTLCIHGDNYQQGVEKLEALARSTHPACYAARALTIRTLSPGYAPRSFGPIALLKANNSIDLFEKDPFEVSTAKDRIINHLLDAITSLQGVRAVQ</sequence>
<organism evidence="1 2">
    <name type="scientific">Psilocybe cubensis</name>
    <name type="common">Psychedelic mushroom</name>
    <name type="synonym">Stropharia cubensis</name>
    <dbReference type="NCBI Taxonomy" id="181762"/>
    <lineage>
        <taxon>Eukaryota</taxon>
        <taxon>Fungi</taxon>
        <taxon>Dikarya</taxon>
        <taxon>Basidiomycota</taxon>
        <taxon>Agaricomycotina</taxon>
        <taxon>Agaricomycetes</taxon>
        <taxon>Agaricomycetidae</taxon>
        <taxon>Agaricales</taxon>
        <taxon>Agaricineae</taxon>
        <taxon>Strophariaceae</taxon>
        <taxon>Psilocybe</taxon>
    </lineage>
</organism>
<name>A0ACB8H0N0_PSICU</name>
<protein>
    <submittedName>
        <fullName evidence="1">Uncharacterized protein</fullName>
    </submittedName>
</protein>
<proteinExistence type="predicted"/>
<gene>
    <name evidence="1" type="ORF">JR316_0007355</name>
</gene>
<accession>A0ACB8H0N0</accession>
<keyword evidence="2" id="KW-1185">Reference proteome</keyword>
<evidence type="ECO:0000313" key="1">
    <source>
        <dbReference type="EMBL" id="KAH9480755.1"/>
    </source>
</evidence>